<proteinExistence type="predicted"/>
<keyword evidence="2" id="KW-1185">Reference proteome</keyword>
<gene>
    <name evidence="1" type="ORF">EVAR_36739_1</name>
</gene>
<accession>A0A4C1X278</accession>
<reference evidence="1 2" key="1">
    <citation type="journal article" date="2019" name="Commun. Biol.">
        <title>The bagworm genome reveals a unique fibroin gene that provides high tensile strength.</title>
        <authorList>
            <person name="Kono N."/>
            <person name="Nakamura H."/>
            <person name="Ohtoshi R."/>
            <person name="Tomita M."/>
            <person name="Numata K."/>
            <person name="Arakawa K."/>
        </authorList>
    </citation>
    <scope>NUCLEOTIDE SEQUENCE [LARGE SCALE GENOMIC DNA]</scope>
</reference>
<evidence type="ECO:0000313" key="2">
    <source>
        <dbReference type="Proteomes" id="UP000299102"/>
    </source>
</evidence>
<name>A0A4C1X278_EUMVA</name>
<sequence>MKGDDIDILLCDDFITIIARISCYDEKTSGVKSPTPAQHESGQLVASASDVITTSKTALSETSTRNTVRSREVNGDNLQVRPANSFTRPRVRLNTDLVITSFSKGRPACRGSARILKEGEAAAALMTFFERSFRKIYPSTDSQKENCTYLSSLTARRLVRAPKRKNNVINKK</sequence>
<dbReference type="Proteomes" id="UP000299102">
    <property type="component" value="Unassembled WGS sequence"/>
</dbReference>
<dbReference type="EMBL" id="BGZK01000708">
    <property type="protein sequence ID" value="GBP57072.1"/>
    <property type="molecule type" value="Genomic_DNA"/>
</dbReference>
<organism evidence="1 2">
    <name type="scientific">Eumeta variegata</name>
    <name type="common">Bagworm moth</name>
    <name type="synonym">Eumeta japonica</name>
    <dbReference type="NCBI Taxonomy" id="151549"/>
    <lineage>
        <taxon>Eukaryota</taxon>
        <taxon>Metazoa</taxon>
        <taxon>Ecdysozoa</taxon>
        <taxon>Arthropoda</taxon>
        <taxon>Hexapoda</taxon>
        <taxon>Insecta</taxon>
        <taxon>Pterygota</taxon>
        <taxon>Neoptera</taxon>
        <taxon>Endopterygota</taxon>
        <taxon>Lepidoptera</taxon>
        <taxon>Glossata</taxon>
        <taxon>Ditrysia</taxon>
        <taxon>Tineoidea</taxon>
        <taxon>Psychidae</taxon>
        <taxon>Oiketicinae</taxon>
        <taxon>Eumeta</taxon>
    </lineage>
</organism>
<protein>
    <submittedName>
        <fullName evidence="1">Uncharacterized protein</fullName>
    </submittedName>
</protein>
<dbReference type="AlphaFoldDB" id="A0A4C1X278"/>
<evidence type="ECO:0000313" key="1">
    <source>
        <dbReference type="EMBL" id="GBP57072.1"/>
    </source>
</evidence>
<comment type="caution">
    <text evidence="1">The sequence shown here is derived from an EMBL/GenBank/DDBJ whole genome shotgun (WGS) entry which is preliminary data.</text>
</comment>